<dbReference type="InterPro" id="IPR004114">
    <property type="entry name" value="THUMP_dom"/>
</dbReference>
<dbReference type="InterPro" id="IPR029063">
    <property type="entry name" value="SAM-dependent_MTases_sf"/>
</dbReference>
<feature type="domain" description="THUMP" evidence="4">
    <location>
        <begin position="45"/>
        <end position="155"/>
    </location>
</feature>
<evidence type="ECO:0000256" key="1">
    <source>
        <dbReference type="ARBA" id="ARBA00022603"/>
    </source>
</evidence>
<evidence type="ECO:0000313" key="5">
    <source>
        <dbReference type="EMBL" id="MCC2136124.1"/>
    </source>
</evidence>
<keyword evidence="2" id="KW-0808">Transferase</keyword>
<dbReference type="Pfam" id="PF02926">
    <property type="entry name" value="THUMP"/>
    <property type="match status" value="1"/>
</dbReference>
<dbReference type="AlphaFoldDB" id="A0AAE3AG12"/>
<dbReference type="Gene3D" id="3.40.50.150">
    <property type="entry name" value="Vaccinia Virus protein VP39"/>
    <property type="match status" value="1"/>
</dbReference>
<keyword evidence="3" id="KW-0694">RNA-binding</keyword>
<dbReference type="InterPro" id="IPR054170">
    <property type="entry name" value="RlmL_1st"/>
</dbReference>
<dbReference type="PROSITE" id="PS51165">
    <property type="entry name" value="THUMP"/>
    <property type="match status" value="1"/>
</dbReference>
<dbReference type="RefSeq" id="WP_308448684.1">
    <property type="nucleotide sequence ID" value="NZ_JAJEQC010000002.1"/>
</dbReference>
<dbReference type="Pfam" id="PF01170">
    <property type="entry name" value="UPF0020"/>
    <property type="match status" value="1"/>
</dbReference>
<dbReference type="PANTHER" id="PTHR47313">
    <property type="entry name" value="RIBOSOMAL RNA LARGE SUBUNIT METHYLTRANSFERASE K/L"/>
    <property type="match status" value="1"/>
</dbReference>
<dbReference type="SUPFAM" id="SSF53335">
    <property type="entry name" value="S-adenosyl-L-methionine-dependent methyltransferases"/>
    <property type="match status" value="1"/>
</dbReference>
<dbReference type="GO" id="GO:0008990">
    <property type="term" value="F:rRNA (guanine-N2-)-methyltransferase activity"/>
    <property type="evidence" value="ECO:0007669"/>
    <property type="project" value="TreeGrafter"/>
</dbReference>
<dbReference type="PROSITE" id="PS00092">
    <property type="entry name" value="N6_MTASE"/>
    <property type="match status" value="1"/>
</dbReference>
<dbReference type="GO" id="GO:0003723">
    <property type="term" value="F:RNA binding"/>
    <property type="evidence" value="ECO:0007669"/>
    <property type="project" value="UniProtKB-UniRule"/>
</dbReference>
<protein>
    <submittedName>
        <fullName evidence="5">Class I SAM-dependent RNA methyltransferase</fullName>
    </submittedName>
</protein>
<dbReference type="InterPro" id="IPR002052">
    <property type="entry name" value="DNA_methylase_N6_adenine_CS"/>
</dbReference>
<dbReference type="Gene3D" id="3.30.2130.30">
    <property type="match status" value="1"/>
</dbReference>
<evidence type="ECO:0000313" key="6">
    <source>
        <dbReference type="Proteomes" id="UP001199424"/>
    </source>
</evidence>
<evidence type="ECO:0000259" key="4">
    <source>
        <dbReference type="PROSITE" id="PS51165"/>
    </source>
</evidence>
<dbReference type="Proteomes" id="UP001199424">
    <property type="component" value="Unassembled WGS sequence"/>
</dbReference>
<gene>
    <name evidence="5" type="ORF">LKD31_03725</name>
</gene>
<sequence length="373" mass="41799">MHTYQLVLPCLLGVEGLVAEELRDMGAENVAPENGRVLCAGSPEMIARANIRSRFAERVLVLLGTFEAKSFESLFRGVKALPWTEWIGRDDAFPVKGRCLSSQLMSVPDCQAIIKKAVVESLKEAYKLEHFPETGANYQIQFLIMKDKVSIMLDTSGAGLHKRGYRKNSNEAPIKETLAAVMAKLSRVRTDGTLIDPFCGSGTILIEGAMLAMHIAPGLRRHFAAEKWKAVPGNIWDNERIAAKALERRDEGFLAFGYDIDPEAVRLTLENAKKAGVAQYISAEVRDIKDFSNDGPFGCVICNPPYGERLLDVKTAEDIYKTMGRVFTPKRGWSYAAISPDERFETCFGKKADRRRKLYNGMIRCQYYMYFKA</sequence>
<name>A0AAE3AG12_9FIRM</name>
<keyword evidence="6" id="KW-1185">Reference proteome</keyword>
<dbReference type="Pfam" id="PF22020">
    <property type="entry name" value="RlmL_1st"/>
    <property type="match status" value="1"/>
</dbReference>
<dbReference type="GO" id="GO:0070043">
    <property type="term" value="F:rRNA (guanine-N7-)-methyltransferase activity"/>
    <property type="evidence" value="ECO:0007669"/>
    <property type="project" value="TreeGrafter"/>
</dbReference>
<reference evidence="5" key="1">
    <citation type="submission" date="2021-10" db="EMBL/GenBank/DDBJ databases">
        <title>Anaerobic single-cell dispensing facilitates the cultivation of human gut bacteria.</title>
        <authorList>
            <person name="Afrizal A."/>
        </authorList>
    </citation>
    <scope>NUCLEOTIDE SEQUENCE</scope>
    <source>
        <strain evidence="5">CLA-AA-H250</strain>
    </source>
</reference>
<dbReference type="EMBL" id="JAJEQC010000002">
    <property type="protein sequence ID" value="MCC2136124.1"/>
    <property type="molecule type" value="Genomic_DNA"/>
</dbReference>
<accession>A0AAE3AG12</accession>
<evidence type="ECO:0000256" key="2">
    <source>
        <dbReference type="ARBA" id="ARBA00022679"/>
    </source>
</evidence>
<comment type="caution">
    <text evidence="5">The sequence shown here is derived from an EMBL/GenBank/DDBJ whole genome shotgun (WGS) entry which is preliminary data.</text>
</comment>
<organism evidence="5 6">
    <name type="scientific">Hominenteromicrobium mulieris</name>
    <dbReference type="NCBI Taxonomy" id="2885357"/>
    <lineage>
        <taxon>Bacteria</taxon>
        <taxon>Bacillati</taxon>
        <taxon>Bacillota</taxon>
        <taxon>Clostridia</taxon>
        <taxon>Eubacteriales</taxon>
        <taxon>Oscillospiraceae</taxon>
        <taxon>Hominenteromicrobium</taxon>
    </lineage>
</organism>
<dbReference type="InterPro" id="IPR053943">
    <property type="entry name" value="RlmKL-like_Mtase_CS"/>
</dbReference>
<proteinExistence type="predicted"/>
<evidence type="ECO:0000256" key="3">
    <source>
        <dbReference type="PROSITE-ProRule" id="PRU00529"/>
    </source>
</evidence>
<dbReference type="PANTHER" id="PTHR47313:SF1">
    <property type="entry name" value="RIBOSOMAL RNA LARGE SUBUNIT METHYLTRANSFERASE K_L"/>
    <property type="match status" value="1"/>
</dbReference>
<dbReference type="InterPro" id="IPR000241">
    <property type="entry name" value="RlmKL-like_Mtase"/>
</dbReference>
<keyword evidence="1 5" id="KW-0489">Methyltransferase</keyword>
<dbReference type="PROSITE" id="PS01261">
    <property type="entry name" value="UPF0020"/>
    <property type="match status" value="1"/>
</dbReference>
<dbReference type="CDD" id="cd11715">
    <property type="entry name" value="THUMP_AdoMetMT"/>
    <property type="match status" value="1"/>
</dbReference>